<evidence type="ECO:0000256" key="1">
    <source>
        <dbReference type="ARBA" id="ARBA00093634"/>
    </source>
</evidence>
<feature type="compositionally biased region" description="Polar residues" evidence="2">
    <location>
        <begin position="11"/>
        <end position="27"/>
    </location>
</feature>
<dbReference type="Proteomes" id="UP001630127">
    <property type="component" value="Unassembled WGS sequence"/>
</dbReference>
<reference evidence="3 4" key="1">
    <citation type="submission" date="2024-11" db="EMBL/GenBank/DDBJ databases">
        <title>A near-complete genome assembly of Cinchona calisaya.</title>
        <authorList>
            <person name="Lian D.C."/>
            <person name="Zhao X.W."/>
            <person name="Wei L."/>
        </authorList>
    </citation>
    <scope>NUCLEOTIDE SEQUENCE [LARGE SCALE GENOMIC DNA]</scope>
    <source>
        <tissue evidence="3">Nenye</tissue>
    </source>
</reference>
<sequence>MVEDDAPMDSHLQSSSDNNHKNQVNESNVNEIENPEKEVNEENVLKFLDSMDDYLILLNSLYSILRQGWLELASAKHSMGASRVNTSLFDLKHHLASTTLQLNYQNEQPHFVLRKWESSDTPRGDTCEAKFEEEKLIQGMSNGLRIRSRGRSDSSEMQEKGSEDTGSQHSIDDQAKKERLKSLSMFGALVSPKLRSAQLSFETALETLTEIANVRASLLCAYEQAHKEMESSKQ</sequence>
<evidence type="ECO:0000256" key="2">
    <source>
        <dbReference type="SAM" id="MobiDB-lite"/>
    </source>
</evidence>
<accession>A0ABD2Z2B1</accession>
<gene>
    <name evidence="3" type="ORF">ACH5RR_025207</name>
</gene>
<dbReference type="InterPro" id="IPR040357">
    <property type="entry name" value="Vma22/CCDC115"/>
</dbReference>
<keyword evidence="4" id="KW-1185">Reference proteome</keyword>
<proteinExistence type="predicted"/>
<dbReference type="Pfam" id="PF21730">
    <property type="entry name" value="Vma22_CCDC115"/>
    <property type="match status" value="1"/>
</dbReference>
<feature type="region of interest" description="Disordered" evidence="2">
    <location>
        <begin position="1"/>
        <end position="37"/>
    </location>
</feature>
<dbReference type="AlphaFoldDB" id="A0ABD2Z2B1"/>
<name>A0ABD2Z2B1_9GENT</name>
<dbReference type="PANTHER" id="PTHR31996">
    <property type="entry name" value="COILED-COIL DOMAIN-CONTAINING PROTEIN 115"/>
    <property type="match status" value="1"/>
</dbReference>
<evidence type="ECO:0000313" key="4">
    <source>
        <dbReference type="Proteomes" id="UP001630127"/>
    </source>
</evidence>
<dbReference type="PANTHER" id="PTHR31996:SF2">
    <property type="entry name" value="COILED-COIL DOMAIN-CONTAINING PROTEIN 115"/>
    <property type="match status" value="1"/>
</dbReference>
<feature type="region of interest" description="Disordered" evidence="2">
    <location>
        <begin position="142"/>
        <end position="174"/>
    </location>
</feature>
<evidence type="ECO:0000313" key="3">
    <source>
        <dbReference type="EMBL" id="KAL3512490.1"/>
    </source>
</evidence>
<organism evidence="3 4">
    <name type="scientific">Cinchona calisaya</name>
    <dbReference type="NCBI Taxonomy" id="153742"/>
    <lineage>
        <taxon>Eukaryota</taxon>
        <taxon>Viridiplantae</taxon>
        <taxon>Streptophyta</taxon>
        <taxon>Embryophyta</taxon>
        <taxon>Tracheophyta</taxon>
        <taxon>Spermatophyta</taxon>
        <taxon>Magnoliopsida</taxon>
        <taxon>eudicotyledons</taxon>
        <taxon>Gunneridae</taxon>
        <taxon>Pentapetalae</taxon>
        <taxon>asterids</taxon>
        <taxon>lamiids</taxon>
        <taxon>Gentianales</taxon>
        <taxon>Rubiaceae</taxon>
        <taxon>Cinchonoideae</taxon>
        <taxon>Cinchoneae</taxon>
        <taxon>Cinchona</taxon>
    </lineage>
</organism>
<protein>
    <recommendedName>
        <fullName evidence="1">Vacuolar ATPase assembly protein VMA22</fullName>
    </recommendedName>
</protein>
<dbReference type="EMBL" id="JBJUIK010000011">
    <property type="protein sequence ID" value="KAL3512490.1"/>
    <property type="molecule type" value="Genomic_DNA"/>
</dbReference>
<feature type="compositionally biased region" description="Basic and acidic residues" evidence="2">
    <location>
        <begin position="150"/>
        <end position="163"/>
    </location>
</feature>
<comment type="caution">
    <text evidence="3">The sequence shown here is derived from an EMBL/GenBank/DDBJ whole genome shotgun (WGS) entry which is preliminary data.</text>
</comment>